<feature type="transmembrane region" description="Helical" evidence="9">
    <location>
        <begin position="74"/>
        <end position="95"/>
    </location>
</feature>
<dbReference type="EC" id="7.1.1.2" evidence="8"/>
<evidence type="ECO:0000256" key="8">
    <source>
        <dbReference type="RuleBase" id="RU000473"/>
    </source>
</evidence>
<dbReference type="GO" id="GO:0009060">
    <property type="term" value="P:aerobic respiration"/>
    <property type="evidence" value="ECO:0007669"/>
    <property type="project" value="TreeGrafter"/>
</dbReference>
<dbReference type="InterPro" id="IPR018086">
    <property type="entry name" value="NADH_UbQ_OxRdtase_su1_CS"/>
</dbReference>
<evidence type="ECO:0000256" key="2">
    <source>
        <dbReference type="ARBA" id="ARBA00010535"/>
    </source>
</evidence>
<keyword evidence="5 9" id="KW-1133">Transmembrane helix</keyword>
<comment type="catalytic activity">
    <reaction evidence="8">
        <text>a ubiquinone + NADH + 5 H(+)(in) = a ubiquinol + NAD(+) + 4 H(+)(out)</text>
        <dbReference type="Rhea" id="RHEA:29091"/>
        <dbReference type="Rhea" id="RHEA-COMP:9565"/>
        <dbReference type="Rhea" id="RHEA-COMP:9566"/>
        <dbReference type="ChEBI" id="CHEBI:15378"/>
        <dbReference type="ChEBI" id="CHEBI:16389"/>
        <dbReference type="ChEBI" id="CHEBI:17976"/>
        <dbReference type="ChEBI" id="CHEBI:57540"/>
        <dbReference type="ChEBI" id="CHEBI:57945"/>
        <dbReference type="EC" id="7.1.1.2"/>
    </reaction>
</comment>
<feature type="transmembrane region" description="Helical" evidence="9">
    <location>
        <begin position="101"/>
        <end position="126"/>
    </location>
</feature>
<dbReference type="InterPro" id="IPR001694">
    <property type="entry name" value="NADH_UbQ_OxRdtase_su1/FPO"/>
</dbReference>
<comment type="subcellular location">
    <subcellularLocation>
        <location evidence="1">Membrane</location>
        <topology evidence="1">Multi-pass membrane protein</topology>
    </subcellularLocation>
    <subcellularLocation>
        <location evidence="7">Mitochondrion inner membrane</location>
        <topology evidence="7">Multi-pass membrane protein</topology>
    </subcellularLocation>
</comment>
<keyword evidence="7" id="KW-0520">NAD</keyword>
<dbReference type="PROSITE" id="PS00668">
    <property type="entry name" value="COMPLEX1_ND1_2"/>
    <property type="match status" value="1"/>
</dbReference>
<feature type="transmembrane region" description="Helical" evidence="9">
    <location>
        <begin position="257"/>
        <end position="280"/>
    </location>
</feature>
<feature type="transmembrane region" description="Helical" evidence="9">
    <location>
        <begin position="6"/>
        <end position="28"/>
    </location>
</feature>
<dbReference type="GO" id="GO:0005743">
    <property type="term" value="C:mitochondrial inner membrane"/>
    <property type="evidence" value="ECO:0007669"/>
    <property type="project" value="UniProtKB-SubCell"/>
</dbReference>
<dbReference type="PANTHER" id="PTHR11432">
    <property type="entry name" value="NADH DEHYDROGENASE SUBUNIT 1"/>
    <property type="match status" value="1"/>
</dbReference>
<dbReference type="AlphaFoldDB" id="A0A516MVK2"/>
<dbReference type="GO" id="GO:0008137">
    <property type="term" value="F:NADH dehydrogenase (ubiquinone) activity"/>
    <property type="evidence" value="ECO:0007669"/>
    <property type="project" value="UniProtKB-EC"/>
</dbReference>
<comment type="similarity">
    <text evidence="2 7">Belongs to the complex I subunit 1 family.</text>
</comment>
<proteinExistence type="inferred from homology"/>
<dbReference type="PANTHER" id="PTHR11432:SF3">
    <property type="entry name" value="NADH-UBIQUINONE OXIDOREDUCTASE CHAIN 1"/>
    <property type="match status" value="1"/>
</dbReference>
<keyword evidence="8" id="KW-0830">Ubiquinone</keyword>
<keyword evidence="8 10" id="KW-0496">Mitochondrion</keyword>
<gene>
    <name evidence="10" type="primary">nad1</name>
</gene>
<dbReference type="HAMAP" id="MF_01350">
    <property type="entry name" value="NDH1_NuoH"/>
    <property type="match status" value="1"/>
</dbReference>
<organism evidence="10">
    <name type="scientific">Pennatula aculeata</name>
    <dbReference type="NCBI Taxonomy" id="1399332"/>
    <lineage>
        <taxon>Eukaryota</taxon>
        <taxon>Metazoa</taxon>
        <taxon>Cnidaria</taxon>
        <taxon>Anthozoa</taxon>
        <taxon>Octocorallia</taxon>
        <taxon>Scleralcyonacea</taxon>
        <taxon>Pennatuloidea</taxon>
        <taxon>Pennatulidae</taxon>
        <taxon>Pennatula</taxon>
    </lineage>
</organism>
<feature type="transmembrane region" description="Helical" evidence="9">
    <location>
        <begin position="147"/>
        <end position="168"/>
    </location>
</feature>
<keyword evidence="6 9" id="KW-0472">Membrane</keyword>
<accession>A0A516MVK2</accession>
<evidence type="ECO:0000256" key="4">
    <source>
        <dbReference type="ARBA" id="ARBA00022692"/>
    </source>
</evidence>
<evidence type="ECO:0000256" key="5">
    <source>
        <dbReference type="ARBA" id="ARBA00022989"/>
    </source>
</evidence>
<dbReference type="GO" id="GO:0003954">
    <property type="term" value="F:NADH dehydrogenase activity"/>
    <property type="evidence" value="ECO:0007669"/>
    <property type="project" value="TreeGrafter"/>
</dbReference>
<feature type="transmembrane region" description="Helical" evidence="9">
    <location>
        <begin position="180"/>
        <end position="199"/>
    </location>
</feature>
<dbReference type="PROSITE" id="PS00667">
    <property type="entry name" value="COMPLEX1_ND1_1"/>
    <property type="match status" value="1"/>
</dbReference>
<name>A0A516MVK2_9CNID</name>
<dbReference type="EMBL" id="MK919663">
    <property type="protein sequence ID" value="QDP70688.1"/>
    <property type="molecule type" value="Genomic_DNA"/>
</dbReference>
<evidence type="ECO:0000256" key="6">
    <source>
        <dbReference type="ARBA" id="ARBA00023136"/>
    </source>
</evidence>
<evidence type="ECO:0000313" key="10">
    <source>
        <dbReference type="EMBL" id="QDP70688.1"/>
    </source>
</evidence>
<keyword evidence="4 7" id="KW-0812">Transmembrane</keyword>
<reference evidence="10" key="1">
    <citation type="journal article" date="2019" name="Mitochondrial DNA A DNA Mapp Seq Anal">
        <title>Novel diversity in mitochondrial genomes of deep-sea Pennatulacea (Cnidaria: Anthozoa: Octocorallia).</title>
        <authorList>
            <person name="Hogan R.I."/>
            <person name="Hopkins K."/>
            <person name="Wheeler A.J."/>
            <person name="Allcock A.L."/>
            <person name="Yesson C."/>
        </authorList>
    </citation>
    <scope>NUCLEOTIDE SEQUENCE</scope>
</reference>
<feature type="transmembrane region" description="Helical" evidence="9">
    <location>
        <begin position="300"/>
        <end position="318"/>
    </location>
</feature>
<dbReference type="Pfam" id="PF00146">
    <property type="entry name" value="NADHdh"/>
    <property type="match status" value="1"/>
</dbReference>
<evidence type="ECO:0000256" key="9">
    <source>
        <dbReference type="SAM" id="Phobius"/>
    </source>
</evidence>
<evidence type="ECO:0000256" key="7">
    <source>
        <dbReference type="RuleBase" id="RU000471"/>
    </source>
</evidence>
<evidence type="ECO:0000256" key="1">
    <source>
        <dbReference type="ARBA" id="ARBA00004141"/>
    </source>
</evidence>
<dbReference type="NCBIfam" id="NF004741">
    <property type="entry name" value="PRK06076.1-2"/>
    <property type="match status" value="1"/>
</dbReference>
<feature type="transmembrane region" description="Helical" evidence="9">
    <location>
        <begin position="228"/>
        <end position="251"/>
    </location>
</feature>
<geneLocation type="mitochondrion" evidence="10"/>
<protein>
    <recommendedName>
        <fullName evidence="3 8">NADH-ubiquinone oxidoreductase chain 1</fullName>
        <ecNumber evidence="8">7.1.1.2</ecNumber>
    </recommendedName>
</protein>
<sequence>MMSTIISIIFKTLAIIVPLLAAIAYLTLAERKVLGIMQARKGPNVVGVYGILQPLADGIKLFSKEMVIPNHANLSVYIVAPILSLTLAFLAWGVIPFSPGIVLADINIGILYIFAISSIGVYAILMSGWGSNSKYAFLGALRAAAQMISYEVCIGLILISVILCGGSLNITQIVLAQAEIWYIIPLFPAALMFFASALAETNRAPFDLTEGESELVSGYNVEYSSMSFALFFLAEYGHIILMSCLISLLFLGGWAPFTGIIGMGCLGLKTSAVAFSFVWVRASFPRMRYDQLMYLLWKSYLPFSLGLIVLVSSLLIGLDAVPFIGGYGITKQNVTNKNSTSINLYCEWDIGRFAGPL</sequence>
<evidence type="ECO:0000256" key="3">
    <source>
        <dbReference type="ARBA" id="ARBA00021009"/>
    </source>
</evidence>